<dbReference type="KEGG" id="tcy:Thicy_0555"/>
<organism evidence="1 2">
    <name type="scientific">Thiomicrospira cyclica (strain DSM 14477 / JCM 11371 / ALM1)</name>
    <name type="common">Thioalkalimicrobium cyclicum</name>
    <dbReference type="NCBI Taxonomy" id="717773"/>
    <lineage>
        <taxon>Bacteria</taxon>
        <taxon>Pseudomonadati</taxon>
        <taxon>Pseudomonadota</taxon>
        <taxon>Gammaproteobacteria</taxon>
        <taxon>Thiotrichales</taxon>
        <taxon>Piscirickettsiaceae</taxon>
        <taxon>Thiomicrospira</taxon>
    </lineage>
</organism>
<dbReference type="HOGENOM" id="CLU_091717_0_0_6"/>
<dbReference type="Proteomes" id="UP000009232">
    <property type="component" value="Chromosome"/>
</dbReference>
<dbReference type="RefSeq" id="WP_013835108.1">
    <property type="nucleotide sequence ID" value="NC_015581.1"/>
</dbReference>
<dbReference type="eggNOG" id="ENOG502Z83Q">
    <property type="taxonomic scope" value="Bacteria"/>
</dbReference>
<reference evidence="1 2" key="1">
    <citation type="submission" date="2011-05" db="EMBL/GenBank/DDBJ databases">
        <title>Complete sequence of Thioalkalimicrobium cyclicum ALM1.</title>
        <authorList>
            <consortium name="US DOE Joint Genome Institute"/>
            <person name="Lucas S."/>
            <person name="Han J."/>
            <person name="Lapidus A."/>
            <person name="Cheng J.-F."/>
            <person name="Goodwin L."/>
            <person name="Pitluck S."/>
            <person name="Peters L."/>
            <person name="Mikhailova N."/>
            <person name="Davenport K."/>
            <person name="Han C."/>
            <person name="Tapia R."/>
            <person name="Land M."/>
            <person name="Hauser L."/>
            <person name="Kyrpides N."/>
            <person name="Ivanova N."/>
            <person name="Pagani I."/>
            <person name="Kappler U."/>
            <person name="Woyke T."/>
        </authorList>
    </citation>
    <scope>NUCLEOTIDE SEQUENCE [LARGE SCALE GENOMIC DNA]</scope>
    <source>
        <strain evidence="2">DSM 14477 / JCM 11371 / ALM1</strain>
    </source>
</reference>
<sequence>MEYAELKRKHKAQQERLPETTNIRLHRALKWLARSEQETDDDDAQFIFLWIAFNAAYAEELGHQRSERESLNKFFNKLVTLDSSHRIYQLFFKSFSNQVRTLIENKFIFEPFWKALREHDSSEEWKKRFESSKRDALIKLMQNDTPAVLSIVFDRLYVLRNQLIHGGATWNSEVNRQQVKDGRQLMQLFVPLMIDIMLDAGNVDFGALTYPVVR</sequence>
<keyword evidence="2" id="KW-1185">Reference proteome</keyword>
<dbReference type="OrthoDB" id="1425096at2"/>
<gene>
    <name evidence="1" type="ordered locus">Thicy_0555</name>
</gene>
<name>F6DBU1_THICA</name>
<proteinExistence type="predicted"/>
<accession>F6DBU1</accession>
<evidence type="ECO:0000313" key="1">
    <source>
        <dbReference type="EMBL" id="AEG31327.1"/>
    </source>
</evidence>
<dbReference type="AlphaFoldDB" id="F6DBU1"/>
<dbReference type="EMBL" id="CP002776">
    <property type="protein sequence ID" value="AEG31327.1"/>
    <property type="molecule type" value="Genomic_DNA"/>
</dbReference>
<evidence type="ECO:0000313" key="2">
    <source>
        <dbReference type="Proteomes" id="UP000009232"/>
    </source>
</evidence>
<dbReference type="STRING" id="717773.Thicy_0555"/>
<protein>
    <submittedName>
        <fullName evidence="1">Uncharacterized protein</fullName>
    </submittedName>
</protein>